<sequence length="173" mass="18906">MHIRFDVPADPAYAVRVAGVMSGLYLRKFRYIGLGLVVVGLVGLVVPLPNRDTGIGATPVFTTIIVVGVLSILFPLWMRHSTRRRAAGLAVDGSYDITDDNIMMRSGTESQGIAWEGVSRVVETPDFWVVYVGRIASTVIPRQLMAPHDERTLRAFLVERGSLPADGRTGQQA</sequence>
<evidence type="ECO:0000259" key="2">
    <source>
        <dbReference type="Pfam" id="PF14317"/>
    </source>
</evidence>
<keyword evidence="1" id="KW-0812">Transmembrane</keyword>
<feature type="transmembrane region" description="Helical" evidence="1">
    <location>
        <begin position="55"/>
        <end position="77"/>
    </location>
</feature>
<reference evidence="3" key="1">
    <citation type="submission" date="2021-04" db="EMBL/GenBank/DDBJ databases">
        <authorList>
            <person name="Hartkoorn R.C."/>
            <person name="Beaudoing E."/>
            <person name="Hot D."/>
        </authorList>
    </citation>
    <scope>NUCLEOTIDE SEQUENCE</scope>
    <source>
        <strain evidence="3">NRRL B-16292</strain>
    </source>
</reference>
<evidence type="ECO:0000313" key="3">
    <source>
        <dbReference type="EMBL" id="UWP87576.1"/>
    </source>
</evidence>
<reference evidence="3" key="2">
    <citation type="submission" date="2022-09" db="EMBL/GenBank/DDBJ databases">
        <title>Biosynthetic gene clusters of Dactylosporangioum fulvum.</title>
        <authorList>
            <person name="Caradec T."/>
        </authorList>
    </citation>
    <scope>NUCLEOTIDE SEQUENCE</scope>
    <source>
        <strain evidence="3">NRRL B-16292</strain>
    </source>
</reference>
<dbReference type="Proteomes" id="UP001059617">
    <property type="component" value="Chromosome"/>
</dbReference>
<dbReference type="RefSeq" id="WP_259868458.1">
    <property type="nucleotide sequence ID" value="NZ_BAAAST010000001.1"/>
</dbReference>
<evidence type="ECO:0000256" key="1">
    <source>
        <dbReference type="SAM" id="Phobius"/>
    </source>
</evidence>
<protein>
    <submittedName>
        <fullName evidence="3">YcxB family protein</fullName>
    </submittedName>
</protein>
<dbReference type="InterPro" id="IPR025588">
    <property type="entry name" value="YcxB-like_C"/>
</dbReference>
<gene>
    <name evidence="3" type="ORF">Dfulv_31270</name>
</gene>
<feature type="transmembrane region" description="Helical" evidence="1">
    <location>
        <begin position="31"/>
        <end position="49"/>
    </location>
</feature>
<name>A0ABY5WDM3_9ACTN</name>
<accession>A0ABY5WDM3</accession>
<keyword evidence="1" id="KW-0472">Membrane</keyword>
<dbReference type="Pfam" id="PF14317">
    <property type="entry name" value="YcxB"/>
    <property type="match status" value="1"/>
</dbReference>
<proteinExistence type="predicted"/>
<keyword evidence="4" id="KW-1185">Reference proteome</keyword>
<dbReference type="EMBL" id="CP073720">
    <property type="protein sequence ID" value="UWP87576.1"/>
    <property type="molecule type" value="Genomic_DNA"/>
</dbReference>
<keyword evidence="1" id="KW-1133">Transmembrane helix</keyword>
<feature type="domain" description="YcxB-like C-terminal" evidence="2">
    <location>
        <begin position="97"/>
        <end position="157"/>
    </location>
</feature>
<evidence type="ECO:0000313" key="4">
    <source>
        <dbReference type="Proteomes" id="UP001059617"/>
    </source>
</evidence>
<organism evidence="3 4">
    <name type="scientific">Dactylosporangium fulvum</name>
    <dbReference type="NCBI Taxonomy" id="53359"/>
    <lineage>
        <taxon>Bacteria</taxon>
        <taxon>Bacillati</taxon>
        <taxon>Actinomycetota</taxon>
        <taxon>Actinomycetes</taxon>
        <taxon>Micromonosporales</taxon>
        <taxon>Micromonosporaceae</taxon>
        <taxon>Dactylosporangium</taxon>
    </lineage>
</organism>